<reference evidence="2" key="1">
    <citation type="submission" date="2025-08" db="UniProtKB">
        <authorList>
            <consortium name="Ensembl"/>
        </authorList>
    </citation>
    <scope>IDENTIFICATION</scope>
</reference>
<dbReference type="InterPro" id="IPR011256">
    <property type="entry name" value="Reg_factor_effector_dom_sf"/>
</dbReference>
<dbReference type="InterPro" id="IPR006917">
    <property type="entry name" value="SOUL_heme-bd"/>
</dbReference>
<dbReference type="Ensembl" id="ENSGEVT00005011779.1">
    <property type="protein sequence ID" value="ENSGEVP00005011245.1"/>
    <property type="gene ID" value="ENSGEVG00005007932.1"/>
</dbReference>
<evidence type="ECO:0000256" key="1">
    <source>
        <dbReference type="ARBA" id="ARBA00009817"/>
    </source>
</evidence>
<dbReference type="Pfam" id="PF04832">
    <property type="entry name" value="SOUL"/>
    <property type="match status" value="1"/>
</dbReference>
<accession>A0A8C4Y148</accession>
<organism evidence="2 3">
    <name type="scientific">Gopherus evgoodei</name>
    <name type="common">Goodes thornscrub tortoise</name>
    <dbReference type="NCBI Taxonomy" id="1825980"/>
    <lineage>
        <taxon>Eukaryota</taxon>
        <taxon>Metazoa</taxon>
        <taxon>Chordata</taxon>
        <taxon>Craniata</taxon>
        <taxon>Vertebrata</taxon>
        <taxon>Euteleostomi</taxon>
        <taxon>Archelosauria</taxon>
        <taxon>Testudinata</taxon>
        <taxon>Testudines</taxon>
        <taxon>Cryptodira</taxon>
        <taxon>Durocryptodira</taxon>
        <taxon>Testudinoidea</taxon>
        <taxon>Testudinidae</taxon>
        <taxon>Gopherus</taxon>
    </lineage>
</organism>
<evidence type="ECO:0000313" key="3">
    <source>
        <dbReference type="Proteomes" id="UP000694390"/>
    </source>
</evidence>
<dbReference type="Proteomes" id="UP000694390">
    <property type="component" value="Unassembled WGS sequence"/>
</dbReference>
<dbReference type="SUPFAM" id="SSF55136">
    <property type="entry name" value="Probable bacterial effector-binding domain"/>
    <property type="match status" value="1"/>
</dbReference>
<proteinExistence type="inferred from homology"/>
<reference evidence="2" key="2">
    <citation type="submission" date="2025-09" db="UniProtKB">
        <authorList>
            <consortium name="Ensembl"/>
        </authorList>
    </citation>
    <scope>IDENTIFICATION</scope>
</reference>
<dbReference type="OrthoDB" id="6424451at2759"/>
<evidence type="ECO:0000313" key="2">
    <source>
        <dbReference type="Ensembl" id="ENSGEVP00005011245.1"/>
    </source>
</evidence>
<name>A0A8C4Y148_9SAUR</name>
<dbReference type="Gene3D" id="3.20.80.10">
    <property type="entry name" value="Regulatory factor, effector binding domain"/>
    <property type="match status" value="1"/>
</dbReference>
<dbReference type="AlphaFoldDB" id="A0A8C4Y148"/>
<comment type="similarity">
    <text evidence="1">Belongs to the HEBP family.</text>
</comment>
<keyword evidence="3" id="KW-1185">Reference proteome</keyword>
<protein>
    <submittedName>
        <fullName evidence="2">Uncharacterized protein</fullName>
    </submittedName>
</protein>
<sequence>RGITWRITASTPNPALPPAFIMYEPAKCVATPVKSMDYDSAVSTGFMKLFNYIQGMKIEMTAPVTFHVEPGAGPFSKLWLPPCGSQLMNNMVHAHALLNE</sequence>